<feature type="disulfide bond" evidence="11">
    <location>
        <begin position="198"/>
        <end position="216"/>
    </location>
</feature>
<dbReference type="Pfam" id="PF13927">
    <property type="entry name" value="Ig_3"/>
    <property type="match status" value="2"/>
</dbReference>
<feature type="compositionally biased region" description="Basic and acidic residues" evidence="12">
    <location>
        <begin position="52"/>
        <end position="62"/>
    </location>
</feature>
<protein>
    <submittedName>
        <fullName evidence="16">Basement membrane-specific heparan sulfate proteoglycan core protein</fullName>
    </submittedName>
</protein>
<feature type="disulfide bond" evidence="11">
    <location>
        <begin position="210"/>
        <end position="225"/>
    </location>
</feature>
<dbReference type="AlphaFoldDB" id="A0A915ECC2"/>
<dbReference type="Gene3D" id="2.10.25.10">
    <property type="entry name" value="Laminin"/>
    <property type="match status" value="1"/>
</dbReference>
<dbReference type="Pfam" id="PF00053">
    <property type="entry name" value="EGF_laminin"/>
    <property type="match status" value="1"/>
</dbReference>
<keyword evidence="4" id="KW-0732">Signal</keyword>
<dbReference type="Gene3D" id="4.10.400.10">
    <property type="entry name" value="Low-density Lipoprotein Receptor"/>
    <property type="match status" value="3"/>
</dbReference>
<reference evidence="16" key="1">
    <citation type="submission" date="2022-11" db="UniProtKB">
        <authorList>
            <consortium name="WormBaseParasite"/>
        </authorList>
    </citation>
    <scope>IDENTIFICATION</scope>
</reference>
<evidence type="ECO:0000256" key="5">
    <source>
        <dbReference type="ARBA" id="ARBA00022737"/>
    </source>
</evidence>
<feature type="region of interest" description="Disordered" evidence="12">
    <location>
        <begin position="49"/>
        <end position="76"/>
    </location>
</feature>
<evidence type="ECO:0000256" key="4">
    <source>
        <dbReference type="ARBA" id="ARBA00022729"/>
    </source>
</evidence>
<comment type="caution">
    <text evidence="11">Lacks conserved residue(s) required for the propagation of feature annotation.</text>
</comment>
<dbReference type="SMART" id="SM00408">
    <property type="entry name" value="IGc2"/>
    <property type="match status" value="2"/>
</dbReference>
<dbReference type="Proteomes" id="UP000887574">
    <property type="component" value="Unplaced"/>
</dbReference>
<dbReference type="SMART" id="SM00281">
    <property type="entry name" value="LamB"/>
    <property type="match status" value="1"/>
</dbReference>
<keyword evidence="5" id="KW-0677">Repeat</keyword>
<feature type="domain" description="Ig-like" evidence="13">
    <location>
        <begin position="312"/>
        <end position="396"/>
    </location>
</feature>
<accession>A0A915ECC2</accession>
<dbReference type="SMART" id="SM00409">
    <property type="entry name" value="IG"/>
    <property type="match status" value="2"/>
</dbReference>
<keyword evidence="6" id="KW-1133">Transmembrane helix</keyword>
<dbReference type="PROSITE" id="PS01209">
    <property type="entry name" value="LDLRA_1"/>
    <property type="match status" value="1"/>
</dbReference>
<dbReference type="InterPro" id="IPR000034">
    <property type="entry name" value="Laminin_IV"/>
</dbReference>
<dbReference type="CDD" id="cd00055">
    <property type="entry name" value="EGF_Lam"/>
    <property type="match status" value="1"/>
</dbReference>
<evidence type="ECO:0000256" key="6">
    <source>
        <dbReference type="ARBA" id="ARBA00022989"/>
    </source>
</evidence>
<keyword evidence="9" id="KW-0325">Glycoprotein</keyword>
<dbReference type="PROSITE" id="PS50068">
    <property type="entry name" value="LDLRA_2"/>
    <property type="match status" value="3"/>
</dbReference>
<dbReference type="Pfam" id="PF00052">
    <property type="entry name" value="Laminin_B"/>
    <property type="match status" value="1"/>
</dbReference>
<dbReference type="FunFam" id="4.10.400.10:FF:000011">
    <property type="entry name" value="Low-density lipoprotein receptor-related protein 1"/>
    <property type="match status" value="1"/>
</dbReference>
<dbReference type="InterPro" id="IPR002172">
    <property type="entry name" value="LDrepeatLR_classA_rpt"/>
</dbReference>
<evidence type="ECO:0000259" key="14">
    <source>
        <dbReference type="PROSITE" id="PS51115"/>
    </source>
</evidence>
<evidence type="ECO:0000313" key="15">
    <source>
        <dbReference type="Proteomes" id="UP000887574"/>
    </source>
</evidence>
<dbReference type="InterPro" id="IPR002049">
    <property type="entry name" value="LE_dom"/>
</dbReference>
<dbReference type="PANTHER" id="PTHR24270">
    <property type="entry name" value="LOW-DENSITY LIPOPROTEIN RECEPTOR-RELATED"/>
    <property type="match status" value="1"/>
</dbReference>
<dbReference type="InterPro" id="IPR036055">
    <property type="entry name" value="LDL_receptor-like_sf"/>
</dbReference>
<evidence type="ECO:0000256" key="3">
    <source>
        <dbReference type="ARBA" id="ARBA00022692"/>
    </source>
</evidence>
<evidence type="ECO:0000256" key="9">
    <source>
        <dbReference type="ARBA" id="ARBA00023180"/>
    </source>
</evidence>
<keyword evidence="8 11" id="KW-1015">Disulfide bond</keyword>
<keyword evidence="10" id="KW-0393">Immunoglobulin domain</keyword>
<feature type="disulfide bond" evidence="11">
    <location>
        <begin position="294"/>
        <end position="309"/>
    </location>
</feature>
<dbReference type="InterPro" id="IPR050685">
    <property type="entry name" value="LDLR"/>
</dbReference>
<evidence type="ECO:0000259" key="13">
    <source>
        <dbReference type="PROSITE" id="PS50835"/>
    </source>
</evidence>
<evidence type="ECO:0000256" key="8">
    <source>
        <dbReference type="ARBA" id="ARBA00023157"/>
    </source>
</evidence>
<keyword evidence="7" id="KW-0472">Membrane</keyword>
<evidence type="ECO:0000256" key="12">
    <source>
        <dbReference type="SAM" id="MobiDB-lite"/>
    </source>
</evidence>
<dbReference type="SUPFAM" id="SSF57424">
    <property type="entry name" value="LDL receptor-like module"/>
    <property type="match status" value="3"/>
</dbReference>
<name>A0A915ECC2_9BILA</name>
<dbReference type="InterPro" id="IPR007110">
    <property type="entry name" value="Ig-like_dom"/>
</dbReference>
<evidence type="ECO:0000256" key="2">
    <source>
        <dbReference type="ARBA" id="ARBA00004308"/>
    </source>
</evidence>
<dbReference type="PROSITE" id="PS51115">
    <property type="entry name" value="LAMININ_IVA"/>
    <property type="match status" value="1"/>
</dbReference>
<organism evidence="15 16">
    <name type="scientific">Ditylenchus dipsaci</name>
    <dbReference type="NCBI Taxonomy" id="166011"/>
    <lineage>
        <taxon>Eukaryota</taxon>
        <taxon>Metazoa</taxon>
        <taxon>Ecdysozoa</taxon>
        <taxon>Nematoda</taxon>
        <taxon>Chromadorea</taxon>
        <taxon>Rhabditida</taxon>
        <taxon>Tylenchina</taxon>
        <taxon>Tylenchomorpha</taxon>
        <taxon>Sphaerularioidea</taxon>
        <taxon>Anguinidae</taxon>
        <taxon>Anguininae</taxon>
        <taxon>Ditylenchus</taxon>
    </lineage>
</organism>
<dbReference type="InterPro" id="IPR003598">
    <property type="entry name" value="Ig_sub2"/>
</dbReference>
<dbReference type="InterPro" id="IPR023415">
    <property type="entry name" value="LDLR_class-A_CS"/>
</dbReference>
<dbReference type="Gene3D" id="2.60.40.10">
    <property type="entry name" value="Immunoglobulins"/>
    <property type="match status" value="2"/>
</dbReference>
<feature type="domain" description="Ig-like" evidence="13">
    <location>
        <begin position="75"/>
        <end position="168"/>
    </location>
</feature>
<evidence type="ECO:0000313" key="16">
    <source>
        <dbReference type="WBParaSite" id="jg4830"/>
    </source>
</evidence>
<feature type="disulfide bond" evidence="11">
    <location>
        <begin position="231"/>
        <end position="243"/>
    </location>
</feature>
<dbReference type="SUPFAM" id="SSF57196">
    <property type="entry name" value="EGF/Laminin"/>
    <property type="match status" value="1"/>
</dbReference>
<keyword evidence="3" id="KW-0812">Transmembrane</keyword>
<feature type="disulfide bond" evidence="11">
    <location>
        <begin position="191"/>
        <end position="203"/>
    </location>
</feature>
<sequence length="635" mass="70392">MVDRGRKLLATSTSYSLISWTAKMNGLALIATTLFLLLSIPTSVVGQKNRHFKESTRGRPSEGELTSLPNTNIKPKDSKFSEVQITVYPHELSIREGKEASFECRARTSDNAAYPEVRWTRVGGRLPENAYESGGRLSFNPTQMAHTGRYACVAVHQGRSVEAYATLHVQSYGPREFQQQNTLPDGASAGCMADEKACGSNECVKADYVCDGEPDCRDRSDEMNCPTKRHCEPNEFRCNNDRCVQKMWLCDGDDDCGDRSDEMNCKQRQSGDMCQPTEFKCKDGRQCVPQSFQCDGTNDCQDGSDEYGCAQPTVVQPPDSNKQVSGGSEFKLTCRAVGVPDPYINWRLNWGPVCEPPRCQQVSEAGVGTLTVQNAQPLDQGAYTCEAINVKGRVLATPDCIVRIVNIPAPPPPPPSRPQITCNPQGAFTPYADTRGQCQCKPQVEGPSCNQCAPGSFNLNEKSPQGEKLFFSGDSQGIVMSDINHRVEDNVNFDYETYGFLTHKDPHSRTLYWKLPQRFMGDKVTAYGGQMSIQLQYQGSGPISSEPLVVLKGNGITLVHKPRDQESVFTPNGPFTVTIPTYEQSYEHLSSGPATREDLMMVLADLDGFLIRATHVDDQQSTRFGFIFNLFWQKE</sequence>
<dbReference type="Pfam" id="PF00057">
    <property type="entry name" value="Ldl_recept_a"/>
    <property type="match status" value="3"/>
</dbReference>
<evidence type="ECO:0000256" key="1">
    <source>
        <dbReference type="ARBA" id="ARBA00004167"/>
    </source>
</evidence>
<proteinExistence type="predicted"/>
<dbReference type="InterPro" id="IPR003599">
    <property type="entry name" value="Ig_sub"/>
</dbReference>
<dbReference type="GO" id="GO:0012505">
    <property type="term" value="C:endomembrane system"/>
    <property type="evidence" value="ECO:0007669"/>
    <property type="project" value="UniProtKB-SubCell"/>
</dbReference>
<feature type="disulfide bond" evidence="11">
    <location>
        <begin position="250"/>
        <end position="265"/>
    </location>
</feature>
<dbReference type="GO" id="GO:0016192">
    <property type="term" value="P:vesicle-mediated transport"/>
    <property type="evidence" value="ECO:0007669"/>
    <property type="project" value="UniProtKB-ARBA"/>
</dbReference>
<feature type="domain" description="Laminin IV type A" evidence="14">
    <location>
        <begin position="473"/>
        <end position="635"/>
    </location>
</feature>
<dbReference type="FunFam" id="4.10.400.10:FF:000113">
    <property type="entry name" value="Low-density lipoprotein receptor-related protein 8"/>
    <property type="match status" value="1"/>
</dbReference>
<dbReference type="GO" id="GO:0030154">
    <property type="term" value="P:cell differentiation"/>
    <property type="evidence" value="ECO:0007669"/>
    <property type="project" value="UniProtKB-ARBA"/>
</dbReference>
<dbReference type="InterPro" id="IPR036179">
    <property type="entry name" value="Ig-like_dom_sf"/>
</dbReference>
<evidence type="ECO:0000256" key="7">
    <source>
        <dbReference type="ARBA" id="ARBA00023136"/>
    </source>
</evidence>
<dbReference type="CDD" id="cd00112">
    <property type="entry name" value="LDLa"/>
    <property type="match status" value="2"/>
</dbReference>
<comment type="subcellular location">
    <subcellularLocation>
        <location evidence="2">Endomembrane system</location>
    </subcellularLocation>
    <subcellularLocation>
        <location evidence="1">Membrane</location>
        <topology evidence="1">Single-pass membrane protein</topology>
    </subcellularLocation>
</comment>
<dbReference type="GO" id="GO:0005886">
    <property type="term" value="C:plasma membrane"/>
    <property type="evidence" value="ECO:0007669"/>
    <property type="project" value="TreeGrafter"/>
</dbReference>
<dbReference type="SMART" id="SM00180">
    <property type="entry name" value="EGF_Lam"/>
    <property type="match status" value="1"/>
</dbReference>
<dbReference type="SUPFAM" id="SSF48726">
    <property type="entry name" value="Immunoglobulin"/>
    <property type="match status" value="2"/>
</dbReference>
<dbReference type="PRINTS" id="PR00261">
    <property type="entry name" value="LDLRECEPTOR"/>
</dbReference>
<dbReference type="PROSITE" id="PS50835">
    <property type="entry name" value="IG_LIKE"/>
    <property type="match status" value="2"/>
</dbReference>
<dbReference type="WBParaSite" id="jg4830">
    <property type="protein sequence ID" value="jg4830"/>
    <property type="gene ID" value="jg4830"/>
</dbReference>
<keyword evidence="15" id="KW-1185">Reference proteome</keyword>
<feature type="disulfide bond" evidence="11">
    <location>
        <begin position="238"/>
        <end position="256"/>
    </location>
</feature>
<evidence type="ECO:0000256" key="10">
    <source>
        <dbReference type="ARBA" id="ARBA00023319"/>
    </source>
</evidence>
<dbReference type="SMART" id="SM00192">
    <property type="entry name" value="LDLa"/>
    <property type="match status" value="3"/>
</dbReference>
<dbReference type="InterPro" id="IPR013783">
    <property type="entry name" value="Ig-like_fold"/>
</dbReference>
<evidence type="ECO:0000256" key="11">
    <source>
        <dbReference type="PROSITE-ProRule" id="PRU00124"/>
    </source>
</evidence>
<dbReference type="FunFam" id="2.60.40.10:FF:000032">
    <property type="entry name" value="palladin isoform X1"/>
    <property type="match status" value="1"/>
</dbReference>